<dbReference type="OrthoDB" id="2311301at2759"/>
<keyword evidence="2" id="KW-1185">Reference proteome</keyword>
<proteinExistence type="predicted"/>
<evidence type="ECO:0000313" key="2">
    <source>
        <dbReference type="Proteomes" id="UP000265703"/>
    </source>
</evidence>
<name>A0A397TL02_9GLOM</name>
<dbReference type="SUPFAM" id="SSF52047">
    <property type="entry name" value="RNI-like"/>
    <property type="match status" value="1"/>
</dbReference>
<reference evidence="1 2" key="1">
    <citation type="submission" date="2018-06" db="EMBL/GenBank/DDBJ databases">
        <title>Comparative genomics reveals the genomic features of Rhizophagus irregularis, R. cerebriforme, R. diaphanum and Gigaspora rosea, and their symbiotic lifestyle signature.</title>
        <authorList>
            <person name="Morin E."/>
            <person name="San Clemente H."/>
            <person name="Chen E.C.H."/>
            <person name="De La Providencia I."/>
            <person name="Hainaut M."/>
            <person name="Kuo A."/>
            <person name="Kohler A."/>
            <person name="Murat C."/>
            <person name="Tang N."/>
            <person name="Roy S."/>
            <person name="Loubradou J."/>
            <person name="Henrissat B."/>
            <person name="Grigoriev I.V."/>
            <person name="Corradi N."/>
            <person name="Roux C."/>
            <person name="Martin F.M."/>
        </authorList>
    </citation>
    <scope>NUCLEOTIDE SEQUENCE [LARGE SCALE GENOMIC DNA]</scope>
    <source>
        <strain evidence="1 2">DAOM 227022</strain>
    </source>
</reference>
<sequence>MVNRIWCETVIPILWKNPWHYKLNYCNKNYLFIIISLYLSDDVKEFLSRQGIQLSSMSHKSLSFDYLSFCKSINVNIIENIISIGSSLSYNQFLLQQEFYNIMMKTCPELKYLDIISIKHQIFYFPEAKVHLDSLCELKCDTSIDPSYFFGLARICQKIQNLIIINTDPRENDGIVKLIEFQKNLKFFEWKDNFDEDNFVEDPYEEIFFALAKKTDNLNHLILYFQFIEYYEHNYLKNVLPKFSKLKTLKIDNLLFSCEEILKTSVYRDLEIFNTDYISIETIISMIENSGGHLKEVLLRYYCYEGEDDFNEDSLILIRTIYEKCPLVEYLSLVFSTSDDHFAEFEKLLKTCQNLRSLLLIISNIYQVETYNKKLENGEKLLNILIRSAPINLREIRFFDNFKFSLKNLEEFLEKWKGRPALSILTSDPVYRREDYVKLINKYKEVGVINDFSEKNIYF</sequence>
<dbReference type="EMBL" id="QKYT01000009">
    <property type="protein sequence ID" value="RIA98930.1"/>
    <property type="molecule type" value="Genomic_DNA"/>
</dbReference>
<dbReference type="InterPro" id="IPR032675">
    <property type="entry name" value="LRR_dom_sf"/>
</dbReference>
<dbReference type="AlphaFoldDB" id="A0A397TL02"/>
<evidence type="ECO:0008006" key="3">
    <source>
        <dbReference type="Google" id="ProtNLM"/>
    </source>
</evidence>
<comment type="caution">
    <text evidence="1">The sequence shown here is derived from an EMBL/GenBank/DDBJ whole genome shotgun (WGS) entry which is preliminary data.</text>
</comment>
<gene>
    <name evidence="1" type="ORF">C1645_748482</name>
</gene>
<dbReference type="Gene3D" id="3.80.10.10">
    <property type="entry name" value="Ribonuclease Inhibitor"/>
    <property type="match status" value="1"/>
</dbReference>
<accession>A0A397TL02</accession>
<organism evidence="1 2">
    <name type="scientific">Glomus cerebriforme</name>
    <dbReference type="NCBI Taxonomy" id="658196"/>
    <lineage>
        <taxon>Eukaryota</taxon>
        <taxon>Fungi</taxon>
        <taxon>Fungi incertae sedis</taxon>
        <taxon>Mucoromycota</taxon>
        <taxon>Glomeromycotina</taxon>
        <taxon>Glomeromycetes</taxon>
        <taxon>Glomerales</taxon>
        <taxon>Glomeraceae</taxon>
        <taxon>Glomus</taxon>
    </lineage>
</organism>
<dbReference type="Proteomes" id="UP000265703">
    <property type="component" value="Unassembled WGS sequence"/>
</dbReference>
<evidence type="ECO:0000313" key="1">
    <source>
        <dbReference type="EMBL" id="RIA98930.1"/>
    </source>
</evidence>
<protein>
    <recommendedName>
        <fullName evidence="3">F-box domain-containing protein</fullName>
    </recommendedName>
</protein>